<dbReference type="EMBL" id="FTOE01000006">
    <property type="protein sequence ID" value="SIS87899.1"/>
    <property type="molecule type" value="Genomic_DNA"/>
</dbReference>
<dbReference type="InterPro" id="IPR014972">
    <property type="entry name" value="Phage_Mu_Gp37"/>
</dbReference>
<name>A0A1N7MPU9_9GAMM</name>
<dbReference type="STRING" id="619304.SAMN05421760_106237"/>
<evidence type="ECO:0000313" key="1">
    <source>
        <dbReference type="EMBL" id="SIS87899.1"/>
    </source>
</evidence>
<keyword evidence="2" id="KW-1185">Reference proteome</keyword>
<dbReference type="AlphaFoldDB" id="A0A1N7MPU9"/>
<dbReference type="RefSeq" id="WP_054340393.1">
    <property type="nucleotide sequence ID" value="NZ_FTOE01000006.1"/>
</dbReference>
<reference evidence="2" key="1">
    <citation type="submission" date="2017-01" db="EMBL/GenBank/DDBJ databases">
        <authorList>
            <person name="Varghese N."/>
            <person name="Submissions S."/>
        </authorList>
    </citation>
    <scope>NUCLEOTIDE SEQUENCE [LARGE SCALE GENOMIC DNA]</scope>
    <source>
        <strain evidence="2">DSM 22306</strain>
    </source>
</reference>
<protein>
    <submittedName>
        <fullName evidence="1">Mu-like prophage protein gp37</fullName>
    </submittedName>
</protein>
<proteinExistence type="predicted"/>
<dbReference type="Pfam" id="PF08873">
    <property type="entry name" value="Phage_Mu_Gp37"/>
    <property type="match status" value="1"/>
</dbReference>
<dbReference type="Proteomes" id="UP000185999">
    <property type="component" value="Unassembled WGS sequence"/>
</dbReference>
<dbReference type="OrthoDB" id="6160520at2"/>
<evidence type="ECO:0000313" key="2">
    <source>
        <dbReference type="Proteomes" id="UP000185999"/>
    </source>
</evidence>
<organism evidence="1 2">
    <name type="scientific">Neptunomonas antarctica</name>
    <dbReference type="NCBI Taxonomy" id="619304"/>
    <lineage>
        <taxon>Bacteria</taxon>
        <taxon>Pseudomonadati</taxon>
        <taxon>Pseudomonadota</taxon>
        <taxon>Gammaproteobacteria</taxon>
        <taxon>Oceanospirillales</taxon>
        <taxon>Oceanospirillaceae</taxon>
        <taxon>Neptunomonas</taxon>
    </lineage>
</organism>
<sequence length="180" mass="20312">MFLVVEQGIKDAVAGALGRAVHKIETHPGRWGAEVVKHMLISAPSVYIGFSAGKLQEKDGDQLLGLWHVYVVARTLNGKTEVGVYQLIERLLPVLHGLDLDQPDVLRFLRVKNLFSFAEAKQGISCYEMTFELPMRWPDALSLDDIDNLDDWQRYTARHYDESDAEHLMAIDAVEIPDIP</sequence>
<gene>
    <name evidence="1" type="ORF">SAMN05421760_106237</name>
</gene>
<accession>A0A1N7MPU9</accession>